<keyword evidence="3" id="KW-0288">FMN</keyword>
<accession>A0A7G2C5V1</accession>
<dbReference type="InterPro" id="IPR013785">
    <property type="entry name" value="Aldolase_TIM"/>
</dbReference>
<dbReference type="SUPFAM" id="SSF51395">
    <property type="entry name" value="FMN-linked oxidoreductases"/>
    <property type="match status" value="1"/>
</dbReference>
<keyword evidence="4" id="KW-0819">tRNA processing</keyword>
<name>A0A7G2C5V1_9TRYP</name>
<proteinExistence type="predicted"/>
<dbReference type="OrthoDB" id="10262250at2759"/>
<evidence type="ECO:0000259" key="6">
    <source>
        <dbReference type="Pfam" id="PF01207"/>
    </source>
</evidence>
<dbReference type="Pfam" id="PF01207">
    <property type="entry name" value="Dus"/>
    <property type="match status" value="1"/>
</dbReference>
<dbReference type="Gene3D" id="3.20.20.70">
    <property type="entry name" value="Aldolase class I"/>
    <property type="match status" value="1"/>
</dbReference>
<keyword evidence="2" id="KW-0285">Flavoprotein</keyword>
<evidence type="ECO:0000256" key="5">
    <source>
        <dbReference type="ARBA" id="ARBA00023002"/>
    </source>
</evidence>
<reference evidence="7 8" key="1">
    <citation type="submission" date="2020-08" db="EMBL/GenBank/DDBJ databases">
        <authorList>
            <person name="Newling K."/>
            <person name="Davey J."/>
            <person name="Forrester S."/>
        </authorList>
    </citation>
    <scope>NUCLEOTIDE SEQUENCE [LARGE SCALE GENOMIC DNA]</scope>
    <source>
        <strain evidence="8">Crithidia deanei Carvalho (ATCC PRA-265)</strain>
    </source>
</reference>
<dbReference type="PANTHER" id="PTHR45936:SF1">
    <property type="entry name" value="TRNA-DIHYDROURIDINE(20) SYNTHASE [NAD(P)+]-LIKE"/>
    <property type="match status" value="1"/>
</dbReference>
<protein>
    <submittedName>
        <fullName evidence="7">Dihydrouridine synthase (Dus), putative</fullName>
    </submittedName>
</protein>
<keyword evidence="8" id="KW-1185">Reference proteome</keyword>
<organism evidence="7 8">
    <name type="scientific">Angomonas deanei</name>
    <dbReference type="NCBI Taxonomy" id="59799"/>
    <lineage>
        <taxon>Eukaryota</taxon>
        <taxon>Discoba</taxon>
        <taxon>Euglenozoa</taxon>
        <taxon>Kinetoplastea</taxon>
        <taxon>Metakinetoplastina</taxon>
        <taxon>Trypanosomatida</taxon>
        <taxon>Trypanosomatidae</taxon>
        <taxon>Strigomonadinae</taxon>
        <taxon>Angomonas</taxon>
    </lineage>
</organism>
<dbReference type="GO" id="GO:0050660">
    <property type="term" value="F:flavin adenine dinucleotide binding"/>
    <property type="evidence" value="ECO:0007669"/>
    <property type="project" value="InterPro"/>
</dbReference>
<evidence type="ECO:0000256" key="1">
    <source>
        <dbReference type="ARBA" id="ARBA00001917"/>
    </source>
</evidence>
<dbReference type="GO" id="GO:0017150">
    <property type="term" value="F:tRNA dihydrouridine synthase activity"/>
    <property type="evidence" value="ECO:0007669"/>
    <property type="project" value="InterPro"/>
</dbReference>
<evidence type="ECO:0000313" key="7">
    <source>
        <dbReference type="EMBL" id="CAD2214127.1"/>
    </source>
</evidence>
<dbReference type="InterPro" id="IPR018517">
    <property type="entry name" value="tRNA_hU_synthase_CS"/>
</dbReference>
<dbReference type="GO" id="GO:0005737">
    <property type="term" value="C:cytoplasm"/>
    <property type="evidence" value="ECO:0007669"/>
    <property type="project" value="TreeGrafter"/>
</dbReference>
<dbReference type="PANTHER" id="PTHR45936">
    <property type="entry name" value="TRNA-DIHYDROURIDINE(20) SYNTHASE [NAD(P)+]-LIKE"/>
    <property type="match status" value="1"/>
</dbReference>
<evidence type="ECO:0000256" key="4">
    <source>
        <dbReference type="ARBA" id="ARBA00022694"/>
    </source>
</evidence>
<dbReference type="CDD" id="cd02801">
    <property type="entry name" value="DUS_like_FMN"/>
    <property type="match status" value="1"/>
</dbReference>
<keyword evidence="5" id="KW-0560">Oxidoreductase</keyword>
<feature type="domain" description="DUS-like FMN-binding" evidence="6">
    <location>
        <begin position="11"/>
        <end position="282"/>
    </location>
</feature>
<dbReference type="VEuPathDB" id="TriTrypDB:ADEAN_000157100"/>
<comment type="cofactor">
    <cofactor evidence="1">
        <name>FMN</name>
        <dbReference type="ChEBI" id="CHEBI:58210"/>
    </cofactor>
</comment>
<dbReference type="Proteomes" id="UP000515908">
    <property type="component" value="Chromosome 03"/>
</dbReference>
<gene>
    <name evidence="7" type="ORF">ADEAN_000157100</name>
</gene>
<evidence type="ECO:0000256" key="3">
    <source>
        <dbReference type="ARBA" id="ARBA00022643"/>
    </source>
</evidence>
<dbReference type="InterPro" id="IPR035587">
    <property type="entry name" value="DUS-like_FMN-bd"/>
</dbReference>
<dbReference type="AlphaFoldDB" id="A0A7G2C5V1"/>
<dbReference type="EMBL" id="LR877147">
    <property type="protein sequence ID" value="CAD2214127.1"/>
    <property type="molecule type" value="Genomic_DNA"/>
</dbReference>
<dbReference type="PROSITE" id="PS01136">
    <property type="entry name" value="UPF0034"/>
    <property type="match status" value="1"/>
</dbReference>
<sequence>MTSSLFDGKVLLAPMVRVCGLGFRQMCLDHGADIVFSEEVVAAKLCKAHAEVVPYPTVGEVTDYVVYEPFKTGYKRAVVFSTCASCPTIIQLGVSDPAVGAAAALVCCENVLGIDINMGCPKKFSVMNGFGAALMRDPVRAGHILRAIHLAVNRAELVHARKDKRTIPISFKTRLQRTASETVTMLGEILAAAGHTASTPVVHAITLHAREPDSRPDDAPLYTRAEEVVRLCRADERFQSICFVLNGSLESRADAMDKQKQFGFGAGMLARAALVDPRVFSVSPAEGPLFDVMRDLLLYALRYRNPFKNFKYHLTRAFPHHEELRPMMEKVQLQVKHYKDSITFFNITASEVEGLNWEDNEAVVVDTVPDGVPSAPVVLKRGRVEE</sequence>
<dbReference type="InterPro" id="IPR052582">
    <property type="entry name" value="tRNA-DUS-like"/>
</dbReference>
<evidence type="ECO:0000313" key="8">
    <source>
        <dbReference type="Proteomes" id="UP000515908"/>
    </source>
</evidence>
<evidence type="ECO:0000256" key="2">
    <source>
        <dbReference type="ARBA" id="ARBA00022630"/>
    </source>
</evidence>